<evidence type="ECO:0000259" key="1">
    <source>
        <dbReference type="Pfam" id="PF11732"/>
    </source>
</evidence>
<feature type="domain" description="THO complex subunit 2 N-terminal" evidence="2">
    <location>
        <begin position="433"/>
        <end position="586"/>
    </location>
</feature>
<feature type="domain" description="THO complex subunit 2 N-terminal" evidence="2">
    <location>
        <begin position="37"/>
        <end position="422"/>
    </location>
</feature>
<accession>A0ABM0YD11</accession>
<proteinExistence type="predicted"/>
<dbReference type="InterPro" id="IPR040007">
    <property type="entry name" value="Tho2"/>
</dbReference>
<dbReference type="InterPro" id="IPR021726">
    <property type="entry name" value="THO_THOC2_N"/>
</dbReference>
<evidence type="ECO:0000313" key="3">
    <source>
        <dbReference type="Proteomes" id="UP000694864"/>
    </source>
</evidence>
<dbReference type="Pfam" id="PF11732">
    <property type="entry name" value="Thoc2"/>
    <property type="match status" value="1"/>
</dbReference>
<reference evidence="3" key="1">
    <citation type="journal article" date="2014" name="Nat. Commun.">
        <title>The emerging biofuel crop Camelina sativa retains a highly undifferentiated hexaploid genome structure.</title>
        <authorList>
            <person name="Kagale S."/>
            <person name="Koh C."/>
            <person name="Nixon J."/>
            <person name="Bollina V."/>
            <person name="Clarke W.E."/>
            <person name="Tuteja R."/>
            <person name="Spillane C."/>
            <person name="Robinson S.J."/>
            <person name="Links M.G."/>
            <person name="Clarke C."/>
            <person name="Higgins E.E."/>
            <person name="Huebert T."/>
            <person name="Sharpe A.G."/>
            <person name="Parkin I.A."/>
        </authorList>
    </citation>
    <scope>NUCLEOTIDE SEQUENCE [LARGE SCALE GENOMIC DNA]</scope>
    <source>
        <strain evidence="3">cv. DH55</strain>
    </source>
</reference>
<dbReference type="Proteomes" id="UP000694864">
    <property type="component" value="Chromosome 3"/>
</dbReference>
<dbReference type="RefSeq" id="XP_010499147.1">
    <property type="nucleotide sequence ID" value="XM_010500845.2"/>
</dbReference>
<dbReference type="PANTHER" id="PTHR21597">
    <property type="entry name" value="THO2 PROTEIN"/>
    <property type="match status" value="1"/>
</dbReference>
<evidence type="ECO:0000259" key="2">
    <source>
        <dbReference type="Pfam" id="PF16134"/>
    </source>
</evidence>
<dbReference type="InterPro" id="IPR032302">
    <property type="entry name" value="THOC2_N"/>
</dbReference>
<dbReference type="Pfam" id="PF16134">
    <property type="entry name" value="THOC2_N"/>
    <property type="match status" value="2"/>
</dbReference>
<gene>
    <name evidence="4" type="primary">LOC104776734</name>
</gene>
<dbReference type="PANTHER" id="PTHR21597:SF0">
    <property type="entry name" value="THO COMPLEX SUBUNIT 2"/>
    <property type="match status" value="1"/>
</dbReference>
<dbReference type="GeneID" id="104776734"/>
<reference evidence="4" key="2">
    <citation type="submission" date="2025-08" db="UniProtKB">
        <authorList>
            <consortium name="RefSeq"/>
        </authorList>
    </citation>
    <scope>IDENTIFICATION</scope>
    <source>
        <tissue evidence="4">Leaf</tissue>
    </source>
</reference>
<name>A0ABM0YD11_CAMSA</name>
<evidence type="ECO:0000313" key="4">
    <source>
        <dbReference type="RefSeq" id="XP_010499147.1"/>
    </source>
</evidence>
<keyword evidence="3" id="KW-1185">Reference proteome</keyword>
<organism evidence="3 4">
    <name type="scientific">Camelina sativa</name>
    <name type="common">False flax</name>
    <name type="synonym">Myagrum sativum</name>
    <dbReference type="NCBI Taxonomy" id="90675"/>
    <lineage>
        <taxon>Eukaryota</taxon>
        <taxon>Viridiplantae</taxon>
        <taxon>Streptophyta</taxon>
        <taxon>Embryophyta</taxon>
        <taxon>Tracheophyta</taxon>
        <taxon>Spermatophyta</taxon>
        <taxon>Magnoliopsida</taxon>
        <taxon>eudicotyledons</taxon>
        <taxon>Gunneridae</taxon>
        <taxon>Pentapetalae</taxon>
        <taxon>rosids</taxon>
        <taxon>malvids</taxon>
        <taxon>Brassicales</taxon>
        <taxon>Brassicaceae</taxon>
        <taxon>Camelineae</taxon>
        <taxon>Camelina</taxon>
    </lineage>
</organism>
<protein>
    <submittedName>
        <fullName evidence="4">THO complex subunit 2-like</fullName>
    </submittedName>
</protein>
<sequence length="682" mass="78094">MSLPLLECKYVTEEFVREGKNGNYGTKLPSSVPMLRFLYELCWILVRGELPIQSCKSVLESVEFLDKPPREELASCFADVVTQIAQDLTMSGDQRSRLTKLAKWLVESQTVSQRLFQERCEEEFLWEADMVKIKAQDLKGKEVRLNTRLLYQQTKFNLLREESEGYAKLVTLLCRGSASSSHNASAATMGIIKSLIGHFDLDPNRVFDIVLDCFEIEQDYDTFLNLIPIFPKSHASQILGFKFQYYQRLEVNSPVPVGLYKLTALLVKEDFINLESIYAHLLPKDEEIFEDYNASSAKRVEEANKIGKINLAATGKDLMEDEKQGDVTVDLFAALDMETEAVTERLPELENNQTLGLLNGFLSVDDWYHANILFERLAPLNPVAHNQICSGLFRLIEKSITHAYRIARQTRFQNSSSGVTEKITHTANTTANKTCLDLPKEVFQMLVTVGPYLYRNTQLLQKICRVLRVYYLSALDLVRDGSSNQEGSAYEVSRVHLKEVRLRVEEALGTCLLPSLQLVPANPAVGHEIWEVMSLLPYEARYRLYGEWEKDDEQNPLLLAARQVSKLDTRRILKRLAKENLKQLGRMVAKLAHANPMTVLRTIVNQIEAYRDMIAPVVDAFKYLTQLEYDILEYVVIERLAQSGRDKLKDDGINLSDWLQSLASFWGHLYVFFFRIITTCYK</sequence>
<feature type="domain" description="THO complex subunitTHOC2 N-terminal" evidence="1">
    <location>
        <begin position="588"/>
        <end position="663"/>
    </location>
</feature>